<dbReference type="OrthoDB" id="3886346at2759"/>
<evidence type="ECO:0000313" key="3">
    <source>
        <dbReference type="EMBL" id="PHH53905.1"/>
    </source>
</evidence>
<dbReference type="STRING" id="1035309.A0A2C5X6E6"/>
<feature type="compositionally biased region" description="Basic and acidic residues" evidence="2">
    <location>
        <begin position="345"/>
        <end position="358"/>
    </location>
</feature>
<name>A0A2C5X6E6_9PEZI</name>
<dbReference type="EMBL" id="APWK03000035">
    <property type="protein sequence ID" value="PHH53905.1"/>
    <property type="molecule type" value="Genomic_DNA"/>
</dbReference>
<accession>A0A2C5X6E6</accession>
<gene>
    <name evidence="3" type="ORF">CFIMG_008086RA00001</name>
</gene>
<dbReference type="Proteomes" id="UP000222788">
    <property type="component" value="Unassembled WGS sequence"/>
</dbReference>
<feature type="compositionally biased region" description="Basic and acidic residues" evidence="2">
    <location>
        <begin position="59"/>
        <end position="68"/>
    </location>
</feature>
<evidence type="ECO:0000256" key="2">
    <source>
        <dbReference type="SAM" id="MobiDB-lite"/>
    </source>
</evidence>
<proteinExistence type="predicted"/>
<dbReference type="AlphaFoldDB" id="A0A2C5X6E6"/>
<feature type="region of interest" description="Disordered" evidence="2">
    <location>
        <begin position="330"/>
        <end position="358"/>
    </location>
</feature>
<feature type="coiled-coil region" evidence="1">
    <location>
        <begin position="271"/>
        <end position="298"/>
    </location>
</feature>
<organism evidence="3 4">
    <name type="scientific">Ceratocystis fimbriata CBS 114723</name>
    <dbReference type="NCBI Taxonomy" id="1035309"/>
    <lineage>
        <taxon>Eukaryota</taxon>
        <taxon>Fungi</taxon>
        <taxon>Dikarya</taxon>
        <taxon>Ascomycota</taxon>
        <taxon>Pezizomycotina</taxon>
        <taxon>Sordariomycetes</taxon>
        <taxon>Hypocreomycetidae</taxon>
        <taxon>Microascales</taxon>
        <taxon>Ceratocystidaceae</taxon>
        <taxon>Ceratocystis</taxon>
    </lineage>
</organism>
<feature type="region of interest" description="Disordered" evidence="2">
    <location>
        <begin position="36"/>
        <end position="82"/>
    </location>
</feature>
<keyword evidence="4" id="KW-1185">Reference proteome</keyword>
<comment type="caution">
    <text evidence="3">The sequence shown here is derived from an EMBL/GenBank/DDBJ whole genome shotgun (WGS) entry which is preliminary data.</text>
</comment>
<sequence length="393" mass="44289">MDALKNIISNVPEWRTKLSTLNELIDQRQAELIALNEAESLPSLPPKPPKRKSSTESLRPQEEIDEAVRNNNAANEKEDDEEEALLRNLQYRMTSASMARCPEQAIRVAHARARAQVRIKQRTTSNSSIDLEERRSKRRTRNMIIVYYDSFVQSFFEELVKFVSASRNLIRKARMAAKVAHIKRVAEIESQTLDAPSDPFSAGPDDFSAPLAPRMPPMLRASSRPASRFGAYGAGISKPTDAYDRLDKALEFVQSQSEKGAHLFLRDGKCTEEVNNIARRMQEAKDLAEKEMQRILTEEPELAKESSEVNKIRMHRPTLMRREVISSKPFSAMPMGDRNSSRPFPIREHKPIVVREERKPIATMADLAAHAAAMDSQKASQASGPKIDIQAGS</sequence>
<keyword evidence="1" id="KW-0175">Coiled coil</keyword>
<evidence type="ECO:0000256" key="1">
    <source>
        <dbReference type="SAM" id="Coils"/>
    </source>
</evidence>
<protein>
    <submittedName>
        <fullName evidence="3">Uncharacterized protein</fullName>
    </submittedName>
</protein>
<reference evidence="3 4" key="2">
    <citation type="journal article" date="2013" name="IMA Fungus">
        <title>IMA Genome-F 1: Ceratocystis fimbriata: Draft nuclear genome sequence for the plant pathogen, Ceratocystis fimbriata.</title>
        <authorList>
            <person name="Wilken P.M."/>
            <person name="Steenkamp E.T."/>
            <person name="Wingfield M.J."/>
            <person name="de Beer Z.W."/>
            <person name="Wingfield B.D."/>
        </authorList>
    </citation>
    <scope>NUCLEOTIDE SEQUENCE [LARGE SCALE GENOMIC DNA]</scope>
    <source>
        <strain evidence="3 4">CBS 114723</strain>
    </source>
</reference>
<evidence type="ECO:0000313" key="4">
    <source>
        <dbReference type="Proteomes" id="UP000222788"/>
    </source>
</evidence>
<reference evidence="3 4" key="1">
    <citation type="journal article" date="2013" name="Fungal Biol.">
        <title>Analysis of microsatellite markers in the genome of the plant pathogen Ceratocystis fimbriata.</title>
        <authorList>
            <person name="Simpson M.C."/>
            <person name="Wilken P.M."/>
            <person name="Coetzee M.P."/>
            <person name="Wingfield M.J."/>
            <person name="Wingfield B.D."/>
        </authorList>
    </citation>
    <scope>NUCLEOTIDE SEQUENCE [LARGE SCALE GENOMIC DNA]</scope>
    <source>
        <strain evidence="3 4">CBS 114723</strain>
    </source>
</reference>